<evidence type="ECO:0000313" key="4">
    <source>
        <dbReference type="Proteomes" id="UP001224775"/>
    </source>
</evidence>
<keyword evidence="2" id="KW-1133">Transmembrane helix</keyword>
<proteinExistence type="predicted"/>
<dbReference type="CDD" id="cd10527">
    <property type="entry name" value="SET_LSMT"/>
    <property type="match status" value="1"/>
</dbReference>
<evidence type="ECO:0000313" key="3">
    <source>
        <dbReference type="EMBL" id="KAK1746471.1"/>
    </source>
</evidence>
<dbReference type="AlphaFoldDB" id="A0AAD9DG52"/>
<dbReference type="SUPFAM" id="SSF82199">
    <property type="entry name" value="SET domain"/>
    <property type="match status" value="1"/>
</dbReference>
<dbReference type="EMBL" id="JATAAI010000004">
    <property type="protein sequence ID" value="KAK1746471.1"/>
    <property type="molecule type" value="Genomic_DNA"/>
</dbReference>
<dbReference type="InterPro" id="IPR046341">
    <property type="entry name" value="SET_dom_sf"/>
</dbReference>
<dbReference type="GO" id="GO:0032259">
    <property type="term" value="P:methylation"/>
    <property type="evidence" value="ECO:0007669"/>
    <property type="project" value="UniProtKB-KW"/>
</dbReference>
<dbReference type="EC" id="2.1.1.-" evidence="3"/>
<feature type="transmembrane region" description="Helical" evidence="2">
    <location>
        <begin position="55"/>
        <end position="76"/>
    </location>
</feature>
<dbReference type="Proteomes" id="UP001224775">
    <property type="component" value="Unassembled WGS sequence"/>
</dbReference>
<organism evidence="3 4">
    <name type="scientific">Skeletonema marinoi</name>
    <dbReference type="NCBI Taxonomy" id="267567"/>
    <lineage>
        <taxon>Eukaryota</taxon>
        <taxon>Sar</taxon>
        <taxon>Stramenopiles</taxon>
        <taxon>Ochrophyta</taxon>
        <taxon>Bacillariophyta</taxon>
        <taxon>Coscinodiscophyceae</taxon>
        <taxon>Thalassiosirophycidae</taxon>
        <taxon>Thalassiosirales</taxon>
        <taxon>Skeletonemataceae</taxon>
        <taxon>Skeletonema</taxon>
        <taxon>Skeletonema marinoi-dohrnii complex</taxon>
    </lineage>
</organism>
<evidence type="ECO:0000256" key="1">
    <source>
        <dbReference type="SAM" id="MobiDB-lite"/>
    </source>
</evidence>
<accession>A0AAD9DG52</accession>
<gene>
    <name evidence="3" type="ORF">QTG54_003078</name>
</gene>
<keyword evidence="4" id="KW-1185">Reference proteome</keyword>
<dbReference type="PANTHER" id="PTHR13271:SF155">
    <property type="entry name" value="SET DOMAIN-CONTAINING PROTEIN"/>
    <property type="match status" value="1"/>
</dbReference>
<dbReference type="Gene3D" id="3.90.1410.10">
    <property type="entry name" value="set domain protein methyltransferase, domain 1"/>
    <property type="match status" value="1"/>
</dbReference>
<keyword evidence="2" id="KW-0472">Membrane</keyword>
<protein>
    <submittedName>
        <fullName evidence="3">SET domain-containing protein</fullName>
        <ecNumber evidence="3">2.1.1.-</ecNumber>
    </submittedName>
</protein>
<reference evidence="3" key="1">
    <citation type="submission" date="2023-06" db="EMBL/GenBank/DDBJ databases">
        <title>Survivors Of The Sea: Transcriptome response of Skeletonema marinoi to long-term dormancy.</title>
        <authorList>
            <person name="Pinder M.I.M."/>
            <person name="Kourtchenko O."/>
            <person name="Robertson E.K."/>
            <person name="Larsson T."/>
            <person name="Maumus F."/>
            <person name="Osuna-Cruz C.M."/>
            <person name="Vancaester E."/>
            <person name="Stenow R."/>
            <person name="Vandepoele K."/>
            <person name="Ploug H."/>
            <person name="Bruchert V."/>
            <person name="Godhe A."/>
            <person name="Topel M."/>
        </authorList>
    </citation>
    <scope>NUCLEOTIDE SEQUENCE</scope>
    <source>
        <strain evidence="3">R05AC</strain>
    </source>
</reference>
<comment type="caution">
    <text evidence="3">The sequence shown here is derived from an EMBL/GenBank/DDBJ whole genome shotgun (WGS) entry which is preliminary data.</text>
</comment>
<evidence type="ECO:0000256" key="2">
    <source>
        <dbReference type="SAM" id="Phobius"/>
    </source>
</evidence>
<dbReference type="GO" id="GO:0016279">
    <property type="term" value="F:protein-lysine N-methyltransferase activity"/>
    <property type="evidence" value="ECO:0007669"/>
    <property type="project" value="TreeGrafter"/>
</dbReference>
<keyword evidence="3" id="KW-0808">Transferase</keyword>
<dbReference type="InterPro" id="IPR050600">
    <property type="entry name" value="SETD3_SETD6_MTase"/>
</dbReference>
<keyword evidence="3" id="KW-0489">Methyltransferase</keyword>
<dbReference type="PANTHER" id="PTHR13271">
    <property type="entry name" value="UNCHARACTERIZED PUTATIVE METHYLTRANSFERASE"/>
    <property type="match status" value="1"/>
</dbReference>
<feature type="region of interest" description="Disordered" evidence="1">
    <location>
        <begin position="1"/>
        <end position="49"/>
    </location>
</feature>
<keyword evidence="2" id="KW-0812">Transmembrane</keyword>
<sequence length="768" mass="86915">MAKKQQSTRRERNGGGAATTSSSIERARQADTKRRGRAKNNNNDAASSKPSTTQLLFALVAVLAFASLLLLIAPFLPLPTSNLVASINDDEELLKTREFISSFVCNYKPKLTTSDVDVDGYCHPKLVAAPKERTQRVAHDDYNPAFQLSSKVYSRVVILQQWFQFISNKLFITTNKSIAIPAGELVMRLPRPLQIWDLDALRDEFIQTEFLGVSDGPLVTHRETGNPLDSGAFLAVHLIRLIHGLRVGECNDSESQECTQLSSSEWTNMRQYEQRIHLLEPYLDMLPARHYDTTATSGSTAEYAHHDHPLIWPKSTLESLFPKYTHTYDLIVHYRRMIQSEYDALGQASKVFAQNVDFSEFLNMRVNVLSRAFGVSATENDSGAKWPKSEEAANESLLDEMISYETSNFGTYLDKSHQSSSFKLRSMSPLLDMYNSHPNPNVMWRYNEKTSSYDIRASNKNSLSPGDAIMVSYGKYTEGHLFAKFGYVNGDGSSPTEANLAVFHRPLGDVGLGRQYSLLPFHAWDSVSSPKGEATQLDKTKQVVGMQSKELLRYLIFDDGYKECVKVSDNEEYDQHEELKFLKLQHLIRIANDIDAWVVRLPEKFPDAKPPQSLSERPELGTDTSKVGVNAKKMLSTCRLLSLTVDDIGREAVDYLREGLSSDKFEVEKDGPTLEYRTMMCVARMCGVAMSRYGEYLTPKGRQEPKEFGSREWNAWYVRDGEMRVLGILRQTLLNEANKLKRQHNLHNDAAMTMRENGACNIETAYHY</sequence>
<name>A0AAD9DG52_9STRA</name>